<dbReference type="OrthoDB" id="9790372at2"/>
<keyword evidence="2" id="KW-1185">Reference proteome</keyword>
<protein>
    <submittedName>
        <fullName evidence="1">Nucleic acid-binding protein</fullName>
    </submittedName>
</protein>
<name>A0A239SNF0_9STRE</name>
<dbReference type="Pfam" id="PF02620">
    <property type="entry name" value="YceD"/>
    <property type="match status" value="1"/>
</dbReference>
<gene>
    <name evidence="1" type="ORF">SAMEA4412692_00460</name>
</gene>
<dbReference type="RefSeq" id="WP_018373758.1">
    <property type="nucleotide sequence ID" value="NZ_LT906439.1"/>
</dbReference>
<dbReference type="AlphaFoldDB" id="A0A239SNF0"/>
<dbReference type="Proteomes" id="UP000215185">
    <property type="component" value="Chromosome 1"/>
</dbReference>
<sequence length="177" mass="19863">MFHLLDIKKNPEGLSFSEKLDLKANLQSRNPEILNIEEVTANGQVKYENKMYFLDYSLSYKLTLPSSRSMEPVLLEQSYPVTEIFMEEADLRNLAGDIDEELVLVIEGEQIDLSESVADNILLSIPLKVLTPEEEASAAFPEGEDWQVLSEEDYAASQAEQKKANSPFAGLAGLFEE</sequence>
<proteinExistence type="predicted"/>
<evidence type="ECO:0000313" key="1">
    <source>
        <dbReference type="EMBL" id="SNU86975.1"/>
    </source>
</evidence>
<evidence type="ECO:0000313" key="2">
    <source>
        <dbReference type="Proteomes" id="UP000215185"/>
    </source>
</evidence>
<dbReference type="InterPro" id="IPR003772">
    <property type="entry name" value="YceD"/>
</dbReference>
<dbReference type="STRING" id="1123308.GCA_000380085_01202"/>
<organism evidence="1 2">
    <name type="scientific">Streptococcus merionis</name>
    <dbReference type="NCBI Taxonomy" id="400065"/>
    <lineage>
        <taxon>Bacteria</taxon>
        <taxon>Bacillati</taxon>
        <taxon>Bacillota</taxon>
        <taxon>Bacilli</taxon>
        <taxon>Lactobacillales</taxon>
        <taxon>Streptococcaceae</taxon>
        <taxon>Streptococcus</taxon>
    </lineage>
</organism>
<reference evidence="1 2" key="1">
    <citation type="submission" date="2017-06" db="EMBL/GenBank/DDBJ databases">
        <authorList>
            <consortium name="Pathogen Informatics"/>
        </authorList>
    </citation>
    <scope>NUCLEOTIDE SEQUENCE [LARGE SCALE GENOMIC DNA]</scope>
    <source>
        <strain evidence="1 2">NCTC13788</strain>
    </source>
</reference>
<dbReference type="KEGG" id="smen:SAMEA4412692_0460"/>
<dbReference type="eggNOG" id="COG1399">
    <property type="taxonomic scope" value="Bacteria"/>
</dbReference>
<dbReference type="EMBL" id="LT906439">
    <property type="protein sequence ID" value="SNU86975.1"/>
    <property type="molecule type" value="Genomic_DNA"/>
</dbReference>
<accession>A0A239SNF0</accession>